<feature type="transmembrane region" description="Helical" evidence="6">
    <location>
        <begin position="109"/>
        <end position="132"/>
    </location>
</feature>
<sequence length="139" mass="15977">MKDKIVHKSEKIIYLILTIILLLYIVFQIVDLGYQFVIAVSNYNFGNPDVLNNKIFSTVAVIFFNILISIEILETFKEHENNVEYKSKIIILIAITAMTRKIITIDVKHLDYLTDIGIAVLVLSLCIGYYFISKTTNKN</sequence>
<keyword evidence="3 6" id="KW-0812">Transmembrane</keyword>
<evidence type="ECO:0000256" key="1">
    <source>
        <dbReference type="ARBA" id="ARBA00004651"/>
    </source>
</evidence>
<feature type="transmembrane region" description="Helical" evidence="6">
    <location>
        <begin position="12"/>
        <end position="35"/>
    </location>
</feature>
<evidence type="ECO:0000256" key="6">
    <source>
        <dbReference type="SAM" id="Phobius"/>
    </source>
</evidence>
<gene>
    <name evidence="7" type="ORF">WMW71_10745</name>
</gene>
<evidence type="ECO:0000313" key="8">
    <source>
        <dbReference type="Proteomes" id="UP001491349"/>
    </source>
</evidence>
<evidence type="ECO:0000256" key="5">
    <source>
        <dbReference type="ARBA" id="ARBA00023136"/>
    </source>
</evidence>
<keyword evidence="8" id="KW-1185">Reference proteome</keyword>
<dbReference type="EMBL" id="JBBPCB010000006">
    <property type="protein sequence ID" value="MEK8180816.1"/>
    <property type="molecule type" value="Genomic_DNA"/>
</dbReference>
<feature type="transmembrane region" description="Helical" evidence="6">
    <location>
        <begin position="55"/>
        <end position="73"/>
    </location>
</feature>
<keyword evidence="2" id="KW-1003">Cell membrane</keyword>
<proteinExistence type="predicted"/>
<evidence type="ECO:0000256" key="2">
    <source>
        <dbReference type="ARBA" id="ARBA00022475"/>
    </source>
</evidence>
<evidence type="ECO:0000256" key="4">
    <source>
        <dbReference type="ARBA" id="ARBA00022989"/>
    </source>
</evidence>
<comment type="caution">
    <text evidence="7">The sequence shown here is derived from an EMBL/GenBank/DDBJ whole genome shotgun (WGS) entry which is preliminary data.</text>
</comment>
<accession>A0ABU9E2N9</accession>
<name>A0ABU9E2N9_9FLAO</name>
<evidence type="ECO:0000256" key="3">
    <source>
        <dbReference type="ARBA" id="ARBA00022692"/>
    </source>
</evidence>
<protein>
    <submittedName>
        <fullName evidence="7">Phosphate-starvation-inducible PsiE family protein</fullName>
    </submittedName>
</protein>
<dbReference type="Proteomes" id="UP001491349">
    <property type="component" value="Unassembled WGS sequence"/>
</dbReference>
<keyword evidence="4 6" id="KW-1133">Transmembrane helix</keyword>
<evidence type="ECO:0000313" key="7">
    <source>
        <dbReference type="EMBL" id="MEK8180816.1"/>
    </source>
</evidence>
<reference evidence="7 8" key="1">
    <citation type="submission" date="2024-04" db="EMBL/GenBank/DDBJ databases">
        <title>draft genome sequnece of Flavobacterium buctense JCM 30750.</title>
        <authorList>
            <person name="Kim D.-U."/>
        </authorList>
    </citation>
    <scope>NUCLEOTIDE SEQUENCE [LARGE SCALE GENOMIC DNA]</scope>
    <source>
        <strain evidence="7 8">JCM 30750</strain>
    </source>
</reference>
<keyword evidence="5 6" id="KW-0472">Membrane</keyword>
<dbReference type="Pfam" id="PF06146">
    <property type="entry name" value="PsiE"/>
    <property type="match status" value="1"/>
</dbReference>
<dbReference type="InterPro" id="IPR020948">
    <property type="entry name" value="P_starv_induced_PsiE-like"/>
</dbReference>
<comment type="subcellular location">
    <subcellularLocation>
        <location evidence="1">Cell membrane</location>
        <topology evidence="1">Multi-pass membrane protein</topology>
    </subcellularLocation>
</comment>
<dbReference type="RefSeq" id="WP_187661204.1">
    <property type="nucleotide sequence ID" value="NZ_JACTAB010000010.1"/>
</dbReference>
<feature type="transmembrane region" description="Helical" evidence="6">
    <location>
        <begin position="85"/>
        <end position="103"/>
    </location>
</feature>
<organism evidence="7 8">
    <name type="scientific">Flavobacterium buctense</name>
    <dbReference type="NCBI Taxonomy" id="1648146"/>
    <lineage>
        <taxon>Bacteria</taxon>
        <taxon>Pseudomonadati</taxon>
        <taxon>Bacteroidota</taxon>
        <taxon>Flavobacteriia</taxon>
        <taxon>Flavobacteriales</taxon>
        <taxon>Flavobacteriaceae</taxon>
        <taxon>Flavobacterium</taxon>
    </lineage>
</organism>